<keyword evidence="3" id="KW-1185">Reference proteome</keyword>
<feature type="transmembrane region" description="Helical" evidence="1">
    <location>
        <begin position="40"/>
        <end position="56"/>
    </location>
</feature>
<name>A0A1I4S6N0_9EURY</name>
<dbReference type="Proteomes" id="UP000198535">
    <property type="component" value="Unassembled WGS sequence"/>
</dbReference>
<accession>A0A1I4S6N0</accession>
<evidence type="ECO:0000256" key="1">
    <source>
        <dbReference type="SAM" id="Phobius"/>
    </source>
</evidence>
<feature type="transmembrane region" description="Helical" evidence="1">
    <location>
        <begin position="62"/>
        <end position="79"/>
    </location>
</feature>
<dbReference type="EMBL" id="FOUJ01000003">
    <property type="protein sequence ID" value="SFM60145.1"/>
    <property type="molecule type" value="Genomic_DNA"/>
</dbReference>
<feature type="transmembrane region" description="Helical" evidence="1">
    <location>
        <begin position="161"/>
        <end position="178"/>
    </location>
</feature>
<feature type="transmembrane region" description="Helical" evidence="1">
    <location>
        <begin position="122"/>
        <end position="140"/>
    </location>
</feature>
<keyword evidence="1" id="KW-1133">Transmembrane helix</keyword>
<feature type="transmembrane region" description="Helical" evidence="1">
    <location>
        <begin position="184"/>
        <end position="210"/>
    </location>
</feature>
<organism evidence="2 3">
    <name type="scientific">Methanolobus profundi</name>
    <dbReference type="NCBI Taxonomy" id="487685"/>
    <lineage>
        <taxon>Archaea</taxon>
        <taxon>Methanobacteriati</taxon>
        <taxon>Methanobacteriota</taxon>
        <taxon>Stenosarchaea group</taxon>
        <taxon>Methanomicrobia</taxon>
        <taxon>Methanosarcinales</taxon>
        <taxon>Methanosarcinaceae</taxon>
        <taxon>Methanolobus</taxon>
    </lineage>
</organism>
<evidence type="ECO:0000313" key="3">
    <source>
        <dbReference type="Proteomes" id="UP000198535"/>
    </source>
</evidence>
<reference evidence="3" key="1">
    <citation type="submission" date="2016-10" db="EMBL/GenBank/DDBJ databases">
        <authorList>
            <person name="Varghese N."/>
            <person name="Submissions S."/>
        </authorList>
    </citation>
    <scope>NUCLEOTIDE SEQUENCE [LARGE SCALE GENOMIC DNA]</scope>
    <source>
        <strain evidence="3">Mob M</strain>
    </source>
</reference>
<evidence type="ECO:0000313" key="2">
    <source>
        <dbReference type="EMBL" id="SFM60145.1"/>
    </source>
</evidence>
<proteinExistence type="predicted"/>
<gene>
    <name evidence="2" type="ORF">SAMN04488696_1806</name>
</gene>
<keyword evidence="1" id="KW-0472">Membrane</keyword>
<feature type="transmembrane region" description="Helical" evidence="1">
    <location>
        <begin position="91"/>
        <end position="116"/>
    </location>
</feature>
<keyword evidence="1" id="KW-0812">Transmembrane</keyword>
<sequence length="225" mass="26088">MRVCLFDTMFSDEIQKLKDVLLNHNDHYEQFQKSLRESQPIAFFITASLVIATFLGKESTGQQYTLIASIAFFFAYLGLHAYNITKDYPFFYWSVSLVVVGIILLYASFTNVYSIIISSDDYFKKTLAASIFTSALYVMTWSNLKNCEDKKSKKYKASEHFLWTSVLLILIAFPLSYICKMNDYFLLFHTFLILISLLLGFAGFYIAIFLDKNLIMAKNHDRSRL</sequence>
<protein>
    <submittedName>
        <fullName evidence="2">Uncharacterized protein</fullName>
    </submittedName>
</protein>
<dbReference type="AlphaFoldDB" id="A0A1I4S6N0"/>